<protein>
    <recommendedName>
        <fullName evidence="9">TRAP transporter small permease protein</fullName>
    </recommendedName>
</protein>
<name>A0A1T4S5T2_9HYPH</name>
<organism evidence="11 12">
    <name type="scientific">Consotaella salsifontis</name>
    <dbReference type="NCBI Taxonomy" id="1365950"/>
    <lineage>
        <taxon>Bacteria</taxon>
        <taxon>Pseudomonadati</taxon>
        <taxon>Pseudomonadota</taxon>
        <taxon>Alphaproteobacteria</taxon>
        <taxon>Hyphomicrobiales</taxon>
        <taxon>Aurantimonadaceae</taxon>
        <taxon>Consotaella</taxon>
    </lineage>
</organism>
<comment type="function">
    <text evidence="9">Part of the tripartite ATP-independent periplasmic (TRAP) transport system.</text>
</comment>
<keyword evidence="3" id="KW-1003">Cell membrane</keyword>
<dbReference type="GO" id="GO:0022857">
    <property type="term" value="F:transmembrane transporter activity"/>
    <property type="evidence" value="ECO:0007669"/>
    <property type="project" value="UniProtKB-UniRule"/>
</dbReference>
<keyword evidence="7 9" id="KW-0472">Membrane</keyword>
<comment type="subcellular location">
    <subcellularLocation>
        <location evidence="1 9">Cell inner membrane</location>
        <topology evidence="1 9">Multi-pass membrane protein</topology>
    </subcellularLocation>
</comment>
<dbReference type="GO" id="GO:0005886">
    <property type="term" value="C:plasma membrane"/>
    <property type="evidence" value="ECO:0007669"/>
    <property type="project" value="UniProtKB-SubCell"/>
</dbReference>
<comment type="subunit">
    <text evidence="9">The complex comprises the extracytoplasmic solute receptor protein and the two transmembrane proteins.</text>
</comment>
<feature type="transmembrane region" description="Helical" evidence="9">
    <location>
        <begin position="43"/>
        <end position="66"/>
    </location>
</feature>
<reference evidence="12" key="1">
    <citation type="submission" date="2017-02" db="EMBL/GenBank/DDBJ databases">
        <authorList>
            <person name="Varghese N."/>
            <person name="Submissions S."/>
        </authorList>
    </citation>
    <scope>NUCLEOTIDE SEQUENCE [LARGE SCALE GENOMIC DNA]</scope>
    <source>
        <strain evidence="12">USBA 369</strain>
    </source>
</reference>
<gene>
    <name evidence="11" type="ORF">SAMN05428963_10931</name>
</gene>
<feature type="transmembrane region" description="Helical" evidence="9">
    <location>
        <begin position="12"/>
        <end position="31"/>
    </location>
</feature>
<evidence type="ECO:0000313" key="11">
    <source>
        <dbReference type="EMBL" id="SKA23680.1"/>
    </source>
</evidence>
<evidence type="ECO:0000256" key="9">
    <source>
        <dbReference type="RuleBase" id="RU369079"/>
    </source>
</evidence>
<evidence type="ECO:0000256" key="8">
    <source>
        <dbReference type="ARBA" id="ARBA00038436"/>
    </source>
</evidence>
<dbReference type="STRING" id="1365950.SAMN05428963_10931"/>
<sequence>MGRLLLLRLWKFLDEVLPALLVAFTIVMVSADVLLRNAFGRTVPYGIELSTYAFVWMIFLGSAGAARRGRHFHVDILHQKLGARVRLALQVVLDLACVVIAAVMTDISWDYTMRSWNRTSEGLQMPLGYFYMIFPLSFALMALSYLTRMVGLLRSGPADE</sequence>
<keyword evidence="4 9" id="KW-0997">Cell inner membrane</keyword>
<proteinExistence type="inferred from homology"/>
<keyword evidence="11" id="KW-0418">Kinase</keyword>
<dbReference type="RefSeq" id="WP_078708977.1">
    <property type="nucleotide sequence ID" value="NZ_FUXL01000009.1"/>
</dbReference>
<feature type="domain" description="Tripartite ATP-independent periplasmic transporters DctQ component" evidence="10">
    <location>
        <begin position="26"/>
        <end position="154"/>
    </location>
</feature>
<dbReference type="EMBL" id="FUXL01000009">
    <property type="protein sequence ID" value="SKA23680.1"/>
    <property type="molecule type" value="Genomic_DNA"/>
</dbReference>
<dbReference type="GO" id="GO:0015740">
    <property type="term" value="P:C4-dicarboxylate transport"/>
    <property type="evidence" value="ECO:0007669"/>
    <property type="project" value="TreeGrafter"/>
</dbReference>
<keyword evidence="12" id="KW-1185">Reference proteome</keyword>
<evidence type="ECO:0000256" key="2">
    <source>
        <dbReference type="ARBA" id="ARBA00022448"/>
    </source>
</evidence>
<evidence type="ECO:0000256" key="7">
    <source>
        <dbReference type="ARBA" id="ARBA00023136"/>
    </source>
</evidence>
<accession>A0A1T4S5T2</accession>
<evidence type="ECO:0000313" key="12">
    <source>
        <dbReference type="Proteomes" id="UP000190135"/>
    </source>
</evidence>
<dbReference type="Pfam" id="PF04290">
    <property type="entry name" value="DctQ"/>
    <property type="match status" value="1"/>
</dbReference>
<dbReference type="InterPro" id="IPR007387">
    <property type="entry name" value="TRAP_DctQ"/>
</dbReference>
<evidence type="ECO:0000256" key="4">
    <source>
        <dbReference type="ARBA" id="ARBA00022519"/>
    </source>
</evidence>
<evidence type="ECO:0000259" key="10">
    <source>
        <dbReference type="Pfam" id="PF04290"/>
    </source>
</evidence>
<comment type="similarity">
    <text evidence="8 9">Belongs to the TRAP transporter small permease family.</text>
</comment>
<dbReference type="PANTHER" id="PTHR35011">
    <property type="entry name" value="2,3-DIKETO-L-GULONATE TRAP TRANSPORTER SMALL PERMEASE PROTEIN YIAM"/>
    <property type="match status" value="1"/>
</dbReference>
<evidence type="ECO:0000256" key="1">
    <source>
        <dbReference type="ARBA" id="ARBA00004429"/>
    </source>
</evidence>
<dbReference type="InterPro" id="IPR055348">
    <property type="entry name" value="DctQ"/>
</dbReference>
<feature type="transmembrane region" description="Helical" evidence="9">
    <location>
        <begin position="129"/>
        <end position="146"/>
    </location>
</feature>
<keyword evidence="6 9" id="KW-1133">Transmembrane helix</keyword>
<dbReference type="OrthoDB" id="8449485at2"/>
<feature type="transmembrane region" description="Helical" evidence="9">
    <location>
        <begin position="87"/>
        <end position="109"/>
    </location>
</feature>
<dbReference type="AlphaFoldDB" id="A0A1T4S5T2"/>
<evidence type="ECO:0000256" key="6">
    <source>
        <dbReference type="ARBA" id="ARBA00022989"/>
    </source>
</evidence>
<evidence type="ECO:0000256" key="3">
    <source>
        <dbReference type="ARBA" id="ARBA00022475"/>
    </source>
</evidence>
<evidence type="ECO:0000256" key="5">
    <source>
        <dbReference type="ARBA" id="ARBA00022692"/>
    </source>
</evidence>
<dbReference type="Proteomes" id="UP000190135">
    <property type="component" value="Unassembled WGS sequence"/>
</dbReference>
<dbReference type="PANTHER" id="PTHR35011:SF2">
    <property type="entry name" value="2,3-DIKETO-L-GULONATE TRAP TRANSPORTER SMALL PERMEASE PROTEIN YIAM"/>
    <property type="match status" value="1"/>
</dbReference>
<keyword evidence="11" id="KW-0808">Transferase</keyword>
<keyword evidence="2 9" id="KW-0813">Transport</keyword>
<dbReference type="GO" id="GO:0016301">
    <property type="term" value="F:kinase activity"/>
    <property type="evidence" value="ECO:0007669"/>
    <property type="project" value="UniProtKB-KW"/>
</dbReference>
<keyword evidence="5 9" id="KW-0812">Transmembrane</keyword>